<evidence type="ECO:0000313" key="1">
    <source>
        <dbReference type="EMBL" id="CAL8070207.1"/>
    </source>
</evidence>
<keyword evidence="2" id="KW-1185">Reference proteome</keyword>
<sequence length="123" mass="14069">MVAFYSVIITLIRLTLYKLTESEALVAFRSTIYSFICNELILLMLILGADLNDRISGSGFGVGYLTLEGNTFITKQSTYLLYYEINGYDLRQVWLLCTAFIGIREWLKEPGSRVQNTEFKTTL</sequence>
<accession>A0ABP1PRP8</accession>
<dbReference type="Proteomes" id="UP001642540">
    <property type="component" value="Unassembled WGS sequence"/>
</dbReference>
<reference evidence="1 2" key="1">
    <citation type="submission" date="2024-08" db="EMBL/GenBank/DDBJ databases">
        <authorList>
            <person name="Cucini C."/>
            <person name="Frati F."/>
        </authorList>
    </citation>
    <scope>NUCLEOTIDE SEQUENCE [LARGE SCALE GENOMIC DNA]</scope>
</reference>
<protein>
    <submittedName>
        <fullName evidence="1">Uncharacterized protein</fullName>
    </submittedName>
</protein>
<feature type="non-terminal residue" evidence="1">
    <location>
        <position position="123"/>
    </location>
</feature>
<evidence type="ECO:0000313" key="2">
    <source>
        <dbReference type="Proteomes" id="UP001642540"/>
    </source>
</evidence>
<name>A0ABP1PRP8_9HEXA</name>
<dbReference type="EMBL" id="CAXLJM020000004">
    <property type="protein sequence ID" value="CAL8070207.1"/>
    <property type="molecule type" value="Genomic_DNA"/>
</dbReference>
<comment type="caution">
    <text evidence="1">The sequence shown here is derived from an EMBL/GenBank/DDBJ whole genome shotgun (WGS) entry which is preliminary data.</text>
</comment>
<gene>
    <name evidence="1" type="ORF">ODALV1_LOCUS1127</name>
</gene>
<proteinExistence type="predicted"/>
<organism evidence="1 2">
    <name type="scientific">Orchesella dallaii</name>
    <dbReference type="NCBI Taxonomy" id="48710"/>
    <lineage>
        <taxon>Eukaryota</taxon>
        <taxon>Metazoa</taxon>
        <taxon>Ecdysozoa</taxon>
        <taxon>Arthropoda</taxon>
        <taxon>Hexapoda</taxon>
        <taxon>Collembola</taxon>
        <taxon>Entomobryomorpha</taxon>
        <taxon>Entomobryoidea</taxon>
        <taxon>Orchesellidae</taxon>
        <taxon>Orchesellinae</taxon>
        <taxon>Orchesella</taxon>
    </lineage>
</organism>